<dbReference type="AlphaFoldDB" id="A0A0R1S130"/>
<evidence type="ECO:0000313" key="2">
    <source>
        <dbReference type="Proteomes" id="UP000052013"/>
    </source>
</evidence>
<name>A0A0R1S130_9LACO</name>
<evidence type="ECO:0000313" key="1">
    <source>
        <dbReference type="EMBL" id="KRL62832.1"/>
    </source>
</evidence>
<gene>
    <name evidence="1" type="ORF">FC85_GL001698</name>
</gene>
<comment type="caution">
    <text evidence="1">The sequence shown here is derived from an EMBL/GenBank/DDBJ whole genome shotgun (WGS) entry which is preliminary data.</text>
</comment>
<proteinExistence type="predicted"/>
<dbReference type="STRING" id="1423739.FC85_GL001698"/>
<organism evidence="1 2">
    <name type="scientific">Lentilactobacillus diolivorans DSM 14421</name>
    <dbReference type="NCBI Taxonomy" id="1423739"/>
    <lineage>
        <taxon>Bacteria</taxon>
        <taxon>Bacillati</taxon>
        <taxon>Bacillota</taxon>
        <taxon>Bacilli</taxon>
        <taxon>Lactobacillales</taxon>
        <taxon>Lactobacillaceae</taxon>
        <taxon>Lentilactobacillus</taxon>
    </lineage>
</organism>
<dbReference type="Proteomes" id="UP000052013">
    <property type="component" value="Unassembled WGS sequence"/>
</dbReference>
<dbReference type="RefSeq" id="WP_057866007.1">
    <property type="nucleotide sequence ID" value="NZ_AZEY01000105.1"/>
</dbReference>
<dbReference type="EMBL" id="AZEY01000105">
    <property type="protein sequence ID" value="KRL62832.1"/>
    <property type="molecule type" value="Genomic_DNA"/>
</dbReference>
<accession>A0A0R1S130</accession>
<reference evidence="1 2" key="1">
    <citation type="journal article" date="2015" name="Genome Announc.">
        <title>Expanding the biotechnology potential of lactobacilli through comparative genomics of 213 strains and associated genera.</title>
        <authorList>
            <person name="Sun Z."/>
            <person name="Harris H.M."/>
            <person name="McCann A."/>
            <person name="Guo C."/>
            <person name="Argimon S."/>
            <person name="Zhang W."/>
            <person name="Yang X."/>
            <person name="Jeffery I.B."/>
            <person name="Cooney J.C."/>
            <person name="Kagawa T.F."/>
            <person name="Liu W."/>
            <person name="Song Y."/>
            <person name="Salvetti E."/>
            <person name="Wrobel A."/>
            <person name="Rasinkangas P."/>
            <person name="Parkhill J."/>
            <person name="Rea M.C."/>
            <person name="O'Sullivan O."/>
            <person name="Ritari J."/>
            <person name="Douillard F.P."/>
            <person name="Paul Ross R."/>
            <person name="Yang R."/>
            <person name="Briner A.E."/>
            <person name="Felis G.E."/>
            <person name="de Vos W.M."/>
            <person name="Barrangou R."/>
            <person name="Klaenhammer T.R."/>
            <person name="Caufield P.W."/>
            <person name="Cui Y."/>
            <person name="Zhang H."/>
            <person name="O'Toole P.W."/>
        </authorList>
    </citation>
    <scope>NUCLEOTIDE SEQUENCE [LARGE SCALE GENOMIC DNA]</scope>
    <source>
        <strain evidence="1 2">DSM 14421</strain>
    </source>
</reference>
<protein>
    <submittedName>
        <fullName evidence="1">Uncharacterized protein</fullName>
    </submittedName>
</protein>
<dbReference type="PATRIC" id="fig|1423739.3.peg.1779"/>
<sequence>MLNEAKLQAIVATFAKYNIEVKTEEMRITAINGNKVDFDAKTYMQDQLIGLICKVLETQVVHEVWMRESAKPSA</sequence>